<feature type="domain" description="Peptidase S49" evidence="6">
    <location>
        <begin position="142"/>
        <end position="285"/>
    </location>
</feature>
<name>A0A1R4HD86_9GAMM</name>
<dbReference type="OrthoDB" id="9764363at2"/>
<evidence type="ECO:0000313" key="8">
    <source>
        <dbReference type="Proteomes" id="UP000195442"/>
    </source>
</evidence>
<dbReference type="InterPro" id="IPR047272">
    <property type="entry name" value="S49_SppA_C"/>
</dbReference>
<keyword evidence="4" id="KW-0720">Serine protease</keyword>
<dbReference type="CDD" id="cd07023">
    <property type="entry name" value="S49_Sppa_N_C"/>
    <property type="match status" value="1"/>
</dbReference>
<evidence type="ECO:0000256" key="3">
    <source>
        <dbReference type="ARBA" id="ARBA00022801"/>
    </source>
</evidence>
<dbReference type="AlphaFoldDB" id="A0A1R4HD86"/>
<evidence type="ECO:0000256" key="2">
    <source>
        <dbReference type="ARBA" id="ARBA00022670"/>
    </source>
</evidence>
<dbReference type="InterPro" id="IPR002142">
    <property type="entry name" value="Peptidase_S49"/>
</dbReference>
<evidence type="ECO:0000313" key="7">
    <source>
        <dbReference type="EMBL" id="SJM94192.1"/>
    </source>
</evidence>
<feature type="transmembrane region" description="Helical" evidence="5">
    <location>
        <begin position="43"/>
        <end position="62"/>
    </location>
</feature>
<keyword evidence="5" id="KW-0472">Membrane</keyword>
<dbReference type="GO" id="GO:0006508">
    <property type="term" value="P:proteolysis"/>
    <property type="evidence" value="ECO:0007669"/>
    <property type="project" value="UniProtKB-KW"/>
</dbReference>
<keyword evidence="2" id="KW-0645">Protease</keyword>
<dbReference type="Pfam" id="PF01343">
    <property type="entry name" value="Peptidase_S49"/>
    <property type="match status" value="1"/>
</dbReference>
<keyword evidence="5" id="KW-1133">Transmembrane helix</keyword>
<evidence type="ECO:0000256" key="5">
    <source>
        <dbReference type="SAM" id="Phobius"/>
    </source>
</evidence>
<dbReference type="NCBIfam" id="TIGR00706">
    <property type="entry name" value="SppA_dom"/>
    <property type="match status" value="1"/>
</dbReference>
<dbReference type="Gene3D" id="3.90.226.10">
    <property type="entry name" value="2-enoyl-CoA Hydratase, Chain A, domain 1"/>
    <property type="match status" value="1"/>
</dbReference>
<dbReference type="InterPro" id="IPR029045">
    <property type="entry name" value="ClpP/crotonase-like_dom_sf"/>
</dbReference>
<comment type="similarity">
    <text evidence="1">Belongs to the peptidase S49 family.</text>
</comment>
<keyword evidence="5" id="KW-0812">Transmembrane</keyword>
<dbReference type="Proteomes" id="UP000195442">
    <property type="component" value="Unassembled WGS sequence"/>
</dbReference>
<proteinExistence type="inferred from homology"/>
<evidence type="ECO:0000256" key="1">
    <source>
        <dbReference type="ARBA" id="ARBA00008683"/>
    </source>
</evidence>
<dbReference type="InterPro" id="IPR004635">
    <property type="entry name" value="Pept_S49_SppA"/>
</dbReference>
<dbReference type="RefSeq" id="WP_087147691.1">
    <property type="nucleotide sequence ID" value="NZ_FUKJ01000312.1"/>
</dbReference>
<reference evidence="8" key="1">
    <citation type="submission" date="2017-02" db="EMBL/GenBank/DDBJ databases">
        <authorList>
            <person name="Daims H."/>
        </authorList>
    </citation>
    <scope>NUCLEOTIDE SEQUENCE [LARGE SCALE GENOMIC DNA]</scope>
</reference>
<evidence type="ECO:0000256" key="4">
    <source>
        <dbReference type="ARBA" id="ARBA00022825"/>
    </source>
</evidence>
<dbReference type="SUPFAM" id="SSF52096">
    <property type="entry name" value="ClpP/crotonase"/>
    <property type="match status" value="1"/>
</dbReference>
<keyword evidence="3" id="KW-0378">Hydrolase</keyword>
<keyword evidence="8" id="KW-1185">Reference proteome</keyword>
<dbReference type="Gene3D" id="6.20.330.10">
    <property type="match status" value="1"/>
</dbReference>
<dbReference type="PANTHER" id="PTHR42987:SF8">
    <property type="entry name" value="PROTEINASE"/>
    <property type="match status" value="1"/>
</dbReference>
<accession>A0A1R4HD86</accession>
<protein>
    <submittedName>
        <fullName evidence="7">Signal peptide peptidase SppA, 36K type</fullName>
    </submittedName>
</protein>
<organism evidence="7 8">
    <name type="scientific">Crenothrix polyspora</name>
    <dbReference type="NCBI Taxonomy" id="360316"/>
    <lineage>
        <taxon>Bacteria</taxon>
        <taxon>Pseudomonadati</taxon>
        <taxon>Pseudomonadota</taxon>
        <taxon>Gammaproteobacteria</taxon>
        <taxon>Methylococcales</taxon>
        <taxon>Crenotrichaceae</taxon>
        <taxon>Crenothrix</taxon>
    </lineage>
</organism>
<gene>
    <name evidence="7" type="ORF">CRENPOLYSF2_380007</name>
</gene>
<dbReference type="EMBL" id="FUKJ01000312">
    <property type="protein sequence ID" value="SJM94192.1"/>
    <property type="molecule type" value="Genomic_DNA"/>
</dbReference>
<evidence type="ECO:0000259" key="6">
    <source>
        <dbReference type="Pfam" id="PF01343"/>
    </source>
</evidence>
<dbReference type="GO" id="GO:0008236">
    <property type="term" value="F:serine-type peptidase activity"/>
    <property type="evidence" value="ECO:0007669"/>
    <property type="project" value="UniProtKB-KW"/>
</dbReference>
<dbReference type="PANTHER" id="PTHR42987">
    <property type="entry name" value="PEPTIDASE S49"/>
    <property type="match status" value="1"/>
</dbReference>
<sequence>MDNQQDNQVKTGNFQQPGWEREIVEKLAFAAINEQRRTRRWGIFFKSIIFLYLLAVFGMLMYPKIKGDVGGIGHTAVIDVVGVIAEDQSANADSIIQSLRDAVKDKHTKGIILHANSPGGSPVQSSYVYEEIKAIKKEHPALPIYAVVSDICASGCYFIASATDKIFVNPSSLIGSIGVIMDGFGFVDVMQKLGVERRLITAGAHKAMLDPFSASRADEKQFMQGLIDQVHQQFIAAVKGGRGDRLKETPDTFSGLVWTGEESIKSGIADAVGTQDSVAKSIGAEKLVDFTEQGRLIDRLAGKLGASFGHAISSFAKDVSLR</sequence>